<feature type="transmembrane region" description="Helical" evidence="8">
    <location>
        <begin position="100"/>
        <end position="122"/>
    </location>
</feature>
<evidence type="ECO:0000313" key="9">
    <source>
        <dbReference type="EMBL" id="SHN75045.1"/>
    </source>
</evidence>
<dbReference type="RefSeq" id="WP_073260004.1">
    <property type="nucleotide sequence ID" value="NZ_FRCS01000007.1"/>
</dbReference>
<evidence type="ECO:0000313" key="10">
    <source>
        <dbReference type="Proteomes" id="UP000184440"/>
    </source>
</evidence>
<gene>
    <name evidence="9" type="ORF">SAMN05443668_107205</name>
</gene>
<feature type="transmembrane region" description="Helical" evidence="8">
    <location>
        <begin position="233"/>
        <end position="251"/>
    </location>
</feature>
<protein>
    <recommendedName>
        <fullName evidence="8">Probable membrane transporter protein</fullName>
    </recommendedName>
</protein>
<feature type="transmembrane region" description="Helical" evidence="8">
    <location>
        <begin position="185"/>
        <end position="202"/>
    </location>
</feature>
<keyword evidence="3" id="KW-0813">Transport</keyword>
<proteinExistence type="inferred from homology"/>
<keyword evidence="6 8" id="KW-1133">Transmembrane helix</keyword>
<evidence type="ECO:0000256" key="5">
    <source>
        <dbReference type="ARBA" id="ARBA00022692"/>
    </source>
</evidence>
<dbReference type="PANTHER" id="PTHR30269:SF0">
    <property type="entry name" value="MEMBRANE TRANSPORTER PROTEIN YFCA-RELATED"/>
    <property type="match status" value="1"/>
</dbReference>
<keyword evidence="10" id="KW-1185">Reference proteome</keyword>
<dbReference type="InterPro" id="IPR052017">
    <property type="entry name" value="TSUP"/>
</dbReference>
<name>A0A1M7TWG2_9ACTN</name>
<comment type="subcellular location">
    <subcellularLocation>
        <location evidence="1 8">Cell membrane</location>
        <topology evidence="1 8">Multi-pass membrane protein</topology>
    </subcellularLocation>
</comment>
<dbReference type="GO" id="GO:0005886">
    <property type="term" value="C:plasma membrane"/>
    <property type="evidence" value="ECO:0007669"/>
    <property type="project" value="UniProtKB-SubCell"/>
</dbReference>
<feature type="transmembrane region" description="Helical" evidence="8">
    <location>
        <begin position="208"/>
        <end position="226"/>
    </location>
</feature>
<evidence type="ECO:0000256" key="7">
    <source>
        <dbReference type="ARBA" id="ARBA00023136"/>
    </source>
</evidence>
<feature type="transmembrane region" description="Helical" evidence="8">
    <location>
        <begin position="7"/>
        <end position="28"/>
    </location>
</feature>
<sequence>MSSTAEYVAVFAAGIGSGILISTVGFASLLSFPVLLAVGLPPVVANVSNTIGLTPAGLSGSFGYRRELREQPVVTAVVLATCAGGAVLGVVLLLSLPSGVFAAVVPYLILVTCLLVGLQPIITRVLRRGREPAARVRLSGLTTTFCTLVGVYGGYFGGGSGVMMMAVLGFGADLELRVVNALKTLSVAAGNVVAAAVFVVLAEVDWAAAGLLAVGSGAGGYVGALIGRRLPATLLRVLIVLGGLVAAVMMLV</sequence>
<keyword evidence="4 8" id="KW-1003">Cell membrane</keyword>
<evidence type="ECO:0000256" key="1">
    <source>
        <dbReference type="ARBA" id="ARBA00004651"/>
    </source>
</evidence>
<evidence type="ECO:0000256" key="2">
    <source>
        <dbReference type="ARBA" id="ARBA00009142"/>
    </source>
</evidence>
<keyword evidence="5 8" id="KW-0812">Transmembrane</keyword>
<organism evidence="9 10">
    <name type="scientific">Cryptosporangium aurantiacum</name>
    <dbReference type="NCBI Taxonomy" id="134849"/>
    <lineage>
        <taxon>Bacteria</taxon>
        <taxon>Bacillati</taxon>
        <taxon>Actinomycetota</taxon>
        <taxon>Actinomycetes</taxon>
        <taxon>Cryptosporangiales</taxon>
        <taxon>Cryptosporangiaceae</taxon>
        <taxon>Cryptosporangium</taxon>
    </lineage>
</organism>
<evidence type="ECO:0000256" key="4">
    <source>
        <dbReference type="ARBA" id="ARBA00022475"/>
    </source>
</evidence>
<dbReference type="AlphaFoldDB" id="A0A1M7TWG2"/>
<comment type="similarity">
    <text evidence="2 8">Belongs to the 4-toluene sulfonate uptake permease (TSUP) (TC 2.A.102) family.</text>
</comment>
<reference evidence="9 10" key="1">
    <citation type="submission" date="2016-11" db="EMBL/GenBank/DDBJ databases">
        <authorList>
            <person name="Jaros S."/>
            <person name="Januszkiewicz K."/>
            <person name="Wedrychowicz H."/>
        </authorList>
    </citation>
    <scope>NUCLEOTIDE SEQUENCE [LARGE SCALE GENOMIC DNA]</scope>
    <source>
        <strain evidence="9 10">DSM 46144</strain>
    </source>
</reference>
<dbReference type="PANTHER" id="PTHR30269">
    <property type="entry name" value="TRANSMEMBRANE PROTEIN YFCA"/>
    <property type="match status" value="1"/>
</dbReference>
<dbReference type="Proteomes" id="UP000184440">
    <property type="component" value="Unassembled WGS sequence"/>
</dbReference>
<dbReference type="EMBL" id="FRCS01000007">
    <property type="protein sequence ID" value="SHN75045.1"/>
    <property type="molecule type" value="Genomic_DNA"/>
</dbReference>
<feature type="transmembrane region" description="Helical" evidence="8">
    <location>
        <begin position="73"/>
        <end position="94"/>
    </location>
</feature>
<evidence type="ECO:0000256" key="3">
    <source>
        <dbReference type="ARBA" id="ARBA00022448"/>
    </source>
</evidence>
<accession>A0A1M7TWG2</accession>
<dbReference type="STRING" id="134849.SAMN05443668_107205"/>
<dbReference type="Pfam" id="PF01925">
    <property type="entry name" value="TauE"/>
    <property type="match status" value="1"/>
</dbReference>
<evidence type="ECO:0000256" key="8">
    <source>
        <dbReference type="RuleBase" id="RU363041"/>
    </source>
</evidence>
<keyword evidence="7 8" id="KW-0472">Membrane</keyword>
<dbReference type="OrthoDB" id="3782574at2"/>
<dbReference type="InterPro" id="IPR002781">
    <property type="entry name" value="TM_pro_TauE-like"/>
</dbReference>
<evidence type="ECO:0000256" key="6">
    <source>
        <dbReference type="ARBA" id="ARBA00022989"/>
    </source>
</evidence>